<dbReference type="PRINTS" id="PR00775">
    <property type="entry name" value="HEATSHOCK90"/>
</dbReference>
<feature type="region of interest" description="Disordered" evidence="5">
    <location>
        <begin position="147"/>
        <end position="175"/>
    </location>
</feature>
<evidence type="ECO:0000256" key="1">
    <source>
        <dbReference type="ARBA" id="ARBA00008239"/>
    </source>
</evidence>
<feature type="region of interest" description="Disordered" evidence="5">
    <location>
        <begin position="70"/>
        <end position="105"/>
    </location>
</feature>
<dbReference type="SUPFAM" id="SSF55874">
    <property type="entry name" value="ATPase domain of HSP90 chaperone/DNA topoisomerase II/histidine kinase"/>
    <property type="match status" value="1"/>
</dbReference>
<dbReference type="Proteomes" id="UP000601435">
    <property type="component" value="Unassembled WGS sequence"/>
</dbReference>
<dbReference type="GO" id="GO:0005524">
    <property type="term" value="F:ATP binding"/>
    <property type="evidence" value="ECO:0007669"/>
    <property type="project" value="UniProtKB-KW"/>
</dbReference>
<evidence type="ECO:0000256" key="4">
    <source>
        <dbReference type="ARBA" id="ARBA00023186"/>
    </source>
</evidence>
<evidence type="ECO:0000256" key="5">
    <source>
        <dbReference type="SAM" id="MobiDB-lite"/>
    </source>
</evidence>
<gene>
    <name evidence="6" type="ORF">SNEC2469_LOCUS31048</name>
</gene>
<dbReference type="InterPro" id="IPR020575">
    <property type="entry name" value="Hsp90_N"/>
</dbReference>
<proteinExistence type="inferred from homology"/>
<organism evidence="6 7">
    <name type="scientific">Symbiodinium necroappetens</name>
    <dbReference type="NCBI Taxonomy" id="1628268"/>
    <lineage>
        <taxon>Eukaryota</taxon>
        <taxon>Sar</taxon>
        <taxon>Alveolata</taxon>
        <taxon>Dinophyceae</taxon>
        <taxon>Suessiales</taxon>
        <taxon>Symbiodiniaceae</taxon>
        <taxon>Symbiodinium</taxon>
    </lineage>
</organism>
<dbReference type="InterPro" id="IPR036890">
    <property type="entry name" value="HATPase_C_sf"/>
</dbReference>
<dbReference type="AlphaFoldDB" id="A0A813BMQ9"/>
<dbReference type="GO" id="GO:0140662">
    <property type="term" value="F:ATP-dependent protein folding chaperone"/>
    <property type="evidence" value="ECO:0007669"/>
    <property type="project" value="InterPro"/>
</dbReference>
<dbReference type="Pfam" id="PF00183">
    <property type="entry name" value="HSP90"/>
    <property type="match status" value="1"/>
</dbReference>
<evidence type="ECO:0000313" key="6">
    <source>
        <dbReference type="EMBL" id="CAE7911369.1"/>
    </source>
</evidence>
<comment type="similarity">
    <text evidence="1">Belongs to the heat shock protein 90 family.</text>
</comment>
<dbReference type="OrthoDB" id="5426351at2759"/>
<sequence length="175" mass="19991">QYIWESGAGGSFTVQKDTELVHGEIKRGTKIICYLKEDQSEFLEERRLKDLVKKHSEFIGFPIELYVEKSKEKEVTDSEEEEEEKKDEKEGDEPKIEEVDEETSGRGVRALAIFQFQVWGGVGAGDVRAWQQNPGLRFRCSRIAAGKEKEKEEKKKKTKTLGGRVDECNGSEMLS</sequence>
<dbReference type="Gene3D" id="3.30.565.10">
    <property type="entry name" value="Histidine kinase-like ATPase, C-terminal domain"/>
    <property type="match status" value="1"/>
</dbReference>
<evidence type="ECO:0000256" key="2">
    <source>
        <dbReference type="ARBA" id="ARBA00022741"/>
    </source>
</evidence>
<keyword evidence="3" id="KW-0067">ATP-binding</keyword>
<evidence type="ECO:0000313" key="7">
    <source>
        <dbReference type="Proteomes" id="UP000601435"/>
    </source>
</evidence>
<protein>
    <recommendedName>
        <fullName evidence="8">Heat shock protein 90</fullName>
    </recommendedName>
</protein>
<keyword evidence="4" id="KW-0143">Chaperone</keyword>
<name>A0A813BMQ9_9DINO</name>
<evidence type="ECO:0000256" key="3">
    <source>
        <dbReference type="ARBA" id="ARBA00022840"/>
    </source>
</evidence>
<dbReference type="InterPro" id="IPR001404">
    <property type="entry name" value="Hsp90_fam"/>
</dbReference>
<dbReference type="GO" id="GO:0051082">
    <property type="term" value="F:unfolded protein binding"/>
    <property type="evidence" value="ECO:0007669"/>
    <property type="project" value="InterPro"/>
</dbReference>
<dbReference type="EMBL" id="CAJNJA010074010">
    <property type="protein sequence ID" value="CAE7911369.1"/>
    <property type="molecule type" value="Genomic_DNA"/>
</dbReference>
<keyword evidence="7" id="KW-1185">Reference proteome</keyword>
<accession>A0A813BMQ9</accession>
<feature type="compositionally biased region" description="Basic and acidic residues" evidence="5">
    <location>
        <begin position="86"/>
        <end position="97"/>
    </location>
</feature>
<feature type="non-terminal residue" evidence="6">
    <location>
        <position position="175"/>
    </location>
</feature>
<comment type="caution">
    <text evidence="6">The sequence shown here is derived from an EMBL/GenBank/DDBJ whole genome shotgun (WGS) entry which is preliminary data.</text>
</comment>
<dbReference type="PANTHER" id="PTHR11528">
    <property type="entry name" value="HEAT SHOCK PROTEIN 90 FAMILY MEMBER"/>
    <property type="match status" value="1"/>
</dbReference>
<reference evidence="6" key="1">
    <citation type="submission" date="2021-02" db="EMBL/GenBank/DDBJ databases">
        <authorList>
            <person name="Dougan E. K."/>
            <person name="Rhodes N."/>
            <person name="Thang M."/>
            <person name="Chan C."/>
        </authorList>
    </citation>
    <scope>NUCLEOTIDE SEQUENCE</scope>
</reference>
<keyword evidence="2" id="KW-0547">Nucleotide-binding</keyword>
<evidence type="ECO:0008006" key="8">
    <source>
        <dbReference type="Google" id="ProtNLM"/>
    </source>
</evidence>
<dbReference type="GO" id="GO:0016887">
    <property type="term" value="F:ATP hydrolysis activity"/>
    <property type="evidence" value="ECO:0007669"/>
    <property type="project" value="InterPro"/>
</dbReference>